<dbReference type="InterPro" id="IPR013853">
    <property type="entry name" value="EIIC-GAT"/>
</dbReference>
<evidence type="ECO:0000256" key="7">
    <source>
        <dbReference type="ARBA" id="ARBA00022989"/>
    </source>
</evidence>
<keyword evidence="2" id="KW-0813">Transport</keyword>
<proteinExistence type="predicted"/>
<evidence type="ECO:0000256" key="3">
    <source>
        <dbReference type="ARBA" id="ARBA00022475"/>
    </source>
</evidence>
<dbReference type="EMBL" id="VBSP01000061">
    <property type="protein sequence ID" value="TLQ39070.1"/>
    <property type="molecule type" value="Genomic_DNA"/>
</dbReference>
<dbReference type="InterPro" id="IPR013014">
    <property type="entry name" value="PTS_EIIC_2"/>
</dbReference>
<evidence type="ECO:0000256" key="5">
    <source>
        <dbReference type="ARBA" id="ARBA00022683"/>
    </source>
</evidence>
<evidence type="ECO:0000256" key="8">
    <source>
        <dbReference type="ARBA" id="ARBA00023136"/>
    </source>
</evidence>
<feature type="transmembrane region" description="Helical" evidence="9">
    <location>
        <begin position="228"/>
        <end position="246"/>
    </location>
</feature>
<feature type="transmembrane region" description="Helical" evidence="9">
    <location>
        <begin position="43"/>
        <end position="68"/>
    </location>
</feature>
<dbReference type="PIRSF" id="PIRSF006304">
    <property type="entry name" value="GatC"/>
    <property type="match status" value="1"/>
</dbReference>
<keyword evidence="3" id="KW-1003">Cell membrane</keyword>
<comment type="caution">
    <text evidence="11">The sequence shown here is derived from an EMBL/GenBank/DDBJ whole genome shotgun (WGS) entry which is preliminary data.</text>
</comment>
<evidence type="ECO:0000256" key="9">
    <source>
        <dbReference type="SAM" id="Phobius"/>
    </source>
</evidence>
<dbReference type="GO" id="GO:0009401">
    <property type="term" value="P:phosphoenolpyruvate-dependent sugar phosphotransferase system"/>
    <property type="evidence" value="ECO:0007669"/>
    <property type="project" value="UniProtKB-KW"/>
</dbReference>
<protein>
    <submittedName>
        <fullName evidence="11">PTS sugar transporter subunit IIC</fullName>
    </submittedName>
</protein>
<keyword evidence="6 9" id="KW-0812">Transmembrane</keyword>
<dbReference type="RefSeq" id="WP_138405455.1">
    <property type="nucleotide sequence ID" value="NZ_VBSP01000061.1"/>
</dbReference>
<name>A0A5R9DSQ1_9LACT</name>
<dbReference type="Pfam" id="PF03611">
    <property type="entry name" value="EIIC-GAT"/>
    <property type="match status" value="1"/>
</dbReference>
<keyword evidence="5" id="KW-0598">Phosphotransferase system</keyword>
<evidence type="ECO:0000259" key="10">
    <source>
        <dbReference type="PROSITE" id="PS51104"/>
    </source>
</evidence>
<feature type="transmembrane region" description="Helical" evidence="9">
    <location>
        <begin position="126"/>
        <end position="142"/>
    </location>
</feature>
<evidence type="ECO:0000256" key="1">
    <source>
        <dbReference type="ARBA" id="ARBA00004651"/>
    </source>
</evidence>
<dbReference type="AlphaFoldDB" id="A0A5R9DSQ1"/>
<dbReference type="OrthoDB" id="9787936at2"/>
<organism evidence="11 12">
    <name type="scientific">Ruoffia tabacinasalis</name>
    <dbReference type="NCBI Taxonomy" id="87458"/>
    <lineage>
        <taxon>Bacteria</taxon>
        <taxon>Bacillati</taxon>
        <taxon>Bacillota</taxon>
        <taxon>Bacilli</taxon>
        <taxon>Lactobacillales</taxon>
        <taxon>Aerococcaceae</taxon>
        <taxon>Ruoffia</taxon>
    </lineage>
</organism>
<dbReference type="GO" id="GO:0015577">
    <property type="term" value="F:galactitol transmembrane transporter activity"/>
    <property type="evidence" value="ECO:0007669"/>
    <property type="project" value="InterPro"/>
</dbReference>
<dbReference type="PROSITE" id="PS51104">
    <property type="entry name" value="PTS_EIIC_TYPE_2"/>
    <property type="match status" value="1"/>
</dbReference>
<evidence type="ECO:0000313" key="11">
    <source>
        <dbReference type="EMBL" id="TLQ39070.1"/>
    </source>
</evidence>
<feature type="transmembrane region" description="Helical" evidence="9">
    <location>
        <begin position="295"/>
        <end position="328"/>
    </location>
</feature>
<feature type="transmembrane region" description="Helical" evidence="9">
    <location>
        <begin position="420"/>
        <end position="439"/>
    </location>
</feature>
<dbReference type="Proteomes" id="UP000306420">
    <property type="component" value="Unassembled WGS sequence"/>
</dbReference>
<feature type="transmembrane region" description="Helical" evidence="9">
    <location>
        <begin position="12"/>
        <end position="31"/>
    </location>
</feature>
<feature type="transmembrane region" description="Helical" evidence="9">
    <location>
        <begin position="252"/>
        <end position="275"/>
    </location>
</feature>
<evidence type="ECO:0000313" key="12">
    <source>
        <dbReference type="Proteomes" id="UP000306420"/>
    </source>
</evidence>
<dbReference type="InterPro" id="IPR004703">
    <property type="entry name" value="PTS_sugar-sp_permease"/>
</dbReference>
<feature type="domain" description="PTS EIIC type-2" evidence="10">
    <location>
        <begin position="8"/>
        <end position="446"/>
    </location>
</feature>
<comment type="subcellular location">
    <subcellularLocation>
        <location evidence="1">Cell membrane</location>
        <topology evidence="1">Multi-pass membrane protein</topology>
    </subcellularLocation>
</comment>
<feature type="transmembrane region" description="Helical" evidence="9">
    <location>
        <begin position="360"/>
        <end position="382"/>
    </location>
</feature>
<keyword evidence="8 9" id="KW-0472">Membrane</keyword>
<feature type="transmembrane region" description="Helical" evidence="9">
    <location>
        <begin position="334"/>
        <end position="353"/>
    </location>
</feature>
<feature type="transmembrane region" description="Helical" evidence="9">
    <location>
        <begin position="88"/>
        <end position="114"/>
    </location>
</feature>
<keyword evidence="4 11" id="KW-0762">Sugar transport</keyword>
<gene>
    <name evidence="11" type="ORF">FEZ33_11155</name>
</gene>
<evidence type="ECO:0000256" key="4">
    <source>
        <dbReference type="ARBA" id="ARBA00022597"/>
    </source>
</evidence>
<dbReference type="GO" id="GO:0005886">
    <property type="term" value="C:plasma membrane"/>
    <property type="evidence" value="ECO:0007669"/>
    <property type="project" value="UniProtKB-SubCell"/>
</dbReference>
<reference evidence="11 12" key="1">
    <citation type="submission" date="2019-05" db="EMBL/GenBank/DDBJ databases">
        <title>The metagenome of a microbial culture collection derived from dairy environment covers the genomic content of the human microbiome.</title>
        <authorList>
            <person name="Roder T."/>
            <person name="Wuthrich D."/>
            <person name="Sattari Z."/>
            <person name="Von Ah U."/>
            <person name="Bar C."/>
            <person name="Ronchi F."/>
            <person name="Macpherson A.J."/>
            <person name="Ganal-Vonarburg S.C."/>
            <person name="Bruggmann R."/>
            <person name="Vergeres G."/>
        </authorList>
    </citation>
    <scope>NUCLEOTIDE SEQUENCE [LARGE SCALE GENOMIC DNA]</scope>
    <source>
        <strain evidence="11 12">FAM 24227</strain>
    </source>
</reference>
<dbReference type="PANTHER" id="PTHR37324:SF2">
    <property type="entry name" value="PTS SYSTEM GALACTITOL-SPECIFIC EIIC COMPONENT"/>
    <property type="match status" value="1"/>
</dbReference>
<keyword evidence="7 9" id="KW-1133">Transmembrane helix</keyword>
<sequence length="453" mass="47793">MDAILNFFDFVQSLGVAVMMPIVIFIIGLVFKAGVGTSLRAGLTVGVGFIGLNLVINNLLGVSLAPAVQDMVARFGLNLSTIDVGWPATAAIALGSTVGIVIIPLGLIVNIVMLLTNTTQTVNVDIWDYWHFAFTGALVAILTENVAYGIIAAVINMVIIMVLADVTAPEVEKSLNLPGVSLPHGFTTAYAPIAIVLNKIIDLIPGINKIDINTTKLQEKFGVFGEPIMVGTLLGVLIGIVAGYNIPEILTLGISLGAVLVLIPKMAALLMEGLIPISDTASQFIQERFSNRGKIYIGLDSAIGVGHPVTMAISLILVPIAVFLAVVLPGNTVMPFGDLATIPWMFVLITPIVKENGFRALIIGILMLSLGLLIATDLAPLMTSAALDVGFNMPEGTSQISSIVDGANPLTWVLVRINEFGPIIGLGASGLVAFGMSIWNRNRIIKEAKLLQN</sequence>
<accession>A0A5R9DSQ1</accession>
<evidence type="ECO:0000256" key="2">
    <source>
        <dbReference type="ARBA" id="ARBA00022448"/>
    </source>
</evidence>
<evidence type="ECO:0000256" key="6">
    <source>
        <dbReference type="ARBA" id="ARBA00022692"/>
    </source>
</evidence>
<dbReference type="PANTHER" id="PTHR37324">
    <property type="entry name" value="PTS SYSTEM GALACTITOL-SPECIFIC EIIC COMPONENT"/>
    <property type="match status" value="1"/>
</dbReference>